<protein>
    <submittedName>
        <fullName evidence="1">Uncharacterized protein</fullName>
    </submittedName>
</protein>
<accession>A0A183P713</accession>
<dbReference type="STRING" id="31246.A0A183P713"/>
<reference evidence="1 2" key="1">
    <citation type="submission" date="2018-11" db="EMBL/GenBank/DDBJ databases">
        <authorList>
            <consortium name="Pathogen Informatics"/>
        </authorList>
    </citation>
    <scope>NUCLEOTIDE SEQUENCE [LARGE SCALE GENOMIC DNA]</scope>
    <source>
        <strain>Denwood</strain>
        <strain evidence="2">Zambia</strain>
    </source>
</reference>
<dbReference type="GO" id="GO:0043023">
    <property type="term" value="F:ribosomal large subunit binding"/>
    <property type="evidence" value="ECO:0007669"/>
    <property type="project" value="TreeGrafter"/>
</dbReference>
<dbReference type="Proteomes" id="UP000269396">
    <property type="component" value="Unassembled WGS sequence"/>
</dbReference>
<name>A0A183P713_9TREM</name>
<dbReference type="GO" id="GO:0000049">
    <property type="term" value="F:tRNA binding"/>
    <property type="evidence" value="ECO:0007669"/>
    <property type="project" value="TreeGrafter"/>
</dbReference>
<evidence type="ECO:0000313" key="2">
    <source>
        <dbReference type="Proteomes" id="UP000269396"/>
    </source>
</evidence>
<organism evidence="1 2">
    <name type="scientific">Schistosoma mattheei</name>
    <dbReference type="NCBI Taxonomy" id="31246"/>
    <lineage>
        <taxon>Eukaryota</taxon>
        <taxon>Metazoa</taxon>
        <taxon>Spiralia</taxon>
        <taxon>Lophotrochozoa</taxon>
        <taxon>Platyhelminthes</taxon>
        <taxon>Trematoda</taxon>
        <taxon>Digenea</taxon>
        <taxon>Strigeidida</taxon>
        <taxon>Schistosomatoidea</taxon>
        <taxon>Schistosomatidae</taxon>
        <taxon>Schistosoma</taxon>
    </lineage>
</organism>
<dbReference type="GO" id="GO:1990116">
    <property type="term" value="P:ribosome-associated ubiquitin-dependent protein catabolic process"/>
    <property type="evidence" value="ECO:0007669"/>
    <property type="project" value="TreeGrafter"/>
</dbReference>
<keyword evidence="2" id="KW-1185">Reference proteome</keyword>
<dbReference type="EMBL" id="UZAL01030307">
    <property type="protein sequence ID" value="VDP53110.1"/>
    <property type="molecule type" value="Genomic_DNA"/>
</dbReference>
<dbReference type="PANTHER" id="PTHR15239:SF6">
    <property type="entry name" value="RIBOSOME QUALITY CONTROL COMPLEX SUBUNIT NEMF"/>
    <property type="match status" value="1"/>
</dbReference>
<evidence type="ECO:0000313" key="1">
    <source>
        <dbReference type="EMBL" id="VDP53110.1"/>
    </source>
</evidence>
<dbReference type="PANTHER" id="PTHR15239">
    <property type="entry name" value="NUCLEAR EXPORT MEDIATOR FACTOR NEMF"/>
    <property type="match status" value="1"/>
</dbReference>
<dbReference type="InterPro" id="IPR051608">
    <property type="entry name" value="RQC_Subunit_NEMF"/>
</dbReference>
<gene>
    <name evidence="1" type="ORF">SMTD_LOCUS10149</name>
</gene>
<dbReference type="GO" id="GO:0072344">
    <property type="term" value="P:rescue of stalled ribosome"/>
    <property type="evidence" value="ECO:0007669"/>
    <property type="project" value="TreeGrafter"/>
</dbReference>
<dbReference type="GO" id="GO:1990112">
    <property type="term" value="C:RQC complex"/>
    <property type="evidence" value="ECO:0007669"/>
    <property type="project" value="TreeGrafter"/>
</dbReference>
<proteinExistence type="predicted"/>
<sequence length="165" mass="19042">MQKAYLLEANRRLVDNIIIMINHALSNQIDWKELALIVEDAKQRDDPIACHIVELKLQTSQAVIRLKDPFESSSDVNETLMESGKKHEYTEVVVDIDVNALTNARKYYDKKRAASKKEEKTISVSRKILKSAVHNAEMKMKTAKTVAQITEVRKPMWYVYLYAMT</sequence>
<dbReference type="AlphaFoldDB" id="A0A183P713"/>